<evidence type="ECO:0000313" key="1">
    <source>
        <dbReference type="EMBL" id="KAH3717583.1"/>
    </source>
</evidence>
<reference evidence="1" key="1">
    <citation type="journal article" date="2019" name="bioRxiv">
        <title>The Genome of the Zebra Mussel, Dreissena polymorpha: A Resource for Invasive Species Research.</title>
        <authorList>
            <person name="McCartney M.A."/>
            <person name="Auch B."/>
            <person name="Kono T."/>
            <person name="Mallez S."/>
            <person name="Zhang Y."/>
            <person name="Obille A."/>
            <person name="Becker A."/>
            <person name="Abrahante J.E."/>
            <person name="Garbe J."/>
            <person name="Badalamenti J.P."/>
            <person name="Herman A."/>
            <person name="Mangelson H."/>
            <person name="Liachko I."/>
            <person name="Sullivan S."/>
            <person name="Sone E.D."/>
            <person name="Koren S."/>
            <person name="Silverstein K.A.T."/>
            <person name="Beckman K.B."/>
            <person name="Gohl D.M."/>
        </authorList>
    </citation>
    <scope>NUCLEOTIDE SEQUENCE</scope>
    <source>
        <strain evidence="1">Duluth1</strain>
        <tissue evidence="1">Whole animal</tissue>
    </source>
</reference>
<name>A0A9D4C5T9_DREPO</name>
<protein>
    <submittedName>
        <fullName evidence="1">Uncharacterized protein</fullName>
    </submittedName>
</protein>
<sequence length="58" mass="6811">MKNSRFGDNAKEEDIAKQRLSQRIETIIMGHHGVYSQSEYLVLSPKEDQRKKFSKDNK</sequence>
<keyword evidence="2" id="KW-1185">Reference proteome</keyword>
<evidence type="ECO:0000313" key="2">
    <source>
        <dbReference type="Proteomes" id="UP000828390"/>
    </source>
</evidence>
<dbReference type="AlphaFoldDB" id="A0A9D4C5T9"/>
<organism evidence="1 2">
    <name type="scientific">Dreissena polymorpha</name>
    <name type="common">Zebra mussel</name>
    <name type="synonym">Mytilus polymorpha</name>
    <dbReference type="NCBI Taxonomy" id="45954"/>
    <lineage>
        <taxon>Eukaryota</taxon>
        <taxon>Metazoa</taxon>
        <taxon>Spiralia</taxon>
        <taxon>Lophotrochozoa</taxon>
        <taxon>Mollusca</taxon>
        <taxon>Bivalvia</taxon>
        <taxon>Autobranchia</taxon>
        <taxon>Heteroconchia</taxon>
        <taxon>Euheterodonta</taxon>
        <taxon>Imparidentia</taxon>
        <taxon>Neoheterodontei</taxon>
        <taxon>Myida</taxon>
        <taxon>Dreissenoidea</taxon>
        <taxon>Dreissenidae</taxon>
        <taxon>Dreissena</taxon>
    </lineage>
</organism>
<reference evidence="1" key="2">
    <citation type="submission" date="2020-11" db="EMBL/GenBank/DDBJ databases">
        <authorList>
            <person name="McCartney M.A."/>
            <person name="Auch B."/>
            <person name="Kono T."/>
            <person name="Mallez S."/>
            <person name="Becker A."/>
            <person name="Gohl D.M."/>
            <person name="Silverstein K.A.T."/>
            <person name="Koren S."/>
            <person name="Bechman K.B."/>
            <person name="Herman A."/>
            <person name="Abrahante J.E."/>
            <person name="Garbe J."/>
        </authorList>
    </citation>
    <scope>NUCLEOTIDE SEQUENCE</scope>
    <source>
        <strain evidence="1">Duluth1</strain>
        <tissue evidence="1">Whole animal</tissue>
    </source>
</reference>
<dbReference type="EMBL" id="JAIWYP010000013">
    <property type="protein sequence ID" value="KAH3717583.1"/>
    <property type="molecule type" value="Genomic_DNA"/>
</dbReference>
<proteinExistence type="predicted"/>
<dbReference type="Proteomes" id="UP000828390">
    <property type="component" value="Unassembled WGS sequence"/>
</dbReference>
<gene>
    <name evidence="1" type="ORF">DPMN_060376</name>
</gene>
<accession>A0A9D4C5T9</accession>
<comment type="caution">
    <text evidence="1">The sequence shown here is derived from an EMBL/GenBank/DDBJ whole genome shotgun (WGS) entry which is preliminary data.</text>
</comment>